<reference evidence="3 4" key="1">
    <citation type="submission" date="2024-09" db="EMBL/GenBank/DDBJ databases">
        <title>Itraconazole resistance in Madurella fahalii resulting from another homologue of gene encoding cytochrome P450 14-alpha sterol demethylase (CYP51).</title>
        <authorList>
            <person name="Yoshioka I."/>
            <person name="Fahal A.H."/>
            <person name="Kaneko S."/>
            <person name="Yaguchi T."/>
        </authorList>
    </citation>
    <scope>NUCLEOTIDE SEQUENCE [LARGE SCALE GENOMIC DNA]</scope>
    <source>
        <strain evidence="3 4">IFM 68171</strain>
    </source>
</reference>
<feature type="compositionally biased region" description="Low complexity" evidence="1">
    <location>
        <begin position="313"/>
        <end position="327"/>
    </location>
</feature>
<comment type="caution">
    <text evidence="3">The sequence shown here is derived from an EMBL/GenBank/DDBJ whole genome shotgun (WGS) entry which is preliminary data.</text>
</comment>
<feature type="region of interest" description="Disordered" evidence="1">
    <location>
        <begin position="67"/>
        <end position="174"/>
    </location>
</feature>
<dbReference type="GeneID" id="98174011"/>
<name>A0ABQ0G5M0_9PEZI</name>
<keyword evidence="4" id="KW-1185">Reference proteome</keyword>
<evidence type="ECO:0000256" key="1">
    <source>
        <dbReference type="SAM" id="MobiDB-lite"/>
    </source>
</evidence>
<proteinExistence type="predicted"/>
<feature type="domain" description="Myb-like DNA-binding" evidence="2">
    <location>
        <begin position="24"/>
        <end position="67"/>
    </location>
</feature>
<feature type="region of interest" description="Disordered" evidence="1">
    <location>
        <begin position="311"/>
        <end position="330"/>
    </location>
</feature>
<dbReference type="InterPro" id="IPR054505">
    <property type="entry name" value="Myb_DNA-bind_8"/>
</dbReference>
<evidence type="ECO:0000259" key="2">
    <source>
        <dbReference type="Pfam" id="PF22980"/>
    </source>
</evidence>
<evidence type="ECO:0000313" key="4">
    <source>
        <dbReference type="Proteomes" id="UP001628179"/>
    </source>
</evidence>
<accession>A0ABQ0G5M0</accession>
<evidence type="ECO:0000313" key="3">
    <source>
        <dbReference type="EMBL" id="GAB1313057.1"/>
    </source>
</evidence>
<dbReference type="Pfam" id="PF22980">
    <property type="entry name" value="Myb_DNA-bind_8"/>
    <property type="match status" value="1"/>
</dbReference>
<dbReference type="EMBL" id="BAAFSV010000002">
    <property type="protein sequence ID" value="GAB1313057.1"/>
    <property type="molecule type" value="Genomic_DNA"/>
</dbReference>
<dbReference type="RefSeq" id="XP_070914789.1">
    <property type="nucleotide sequence ID" value="XM_071058688.1"/>
</dbReference>
<gene>
    <name evidence="3" type="ORF">MFIFM68171_03267</name>
</gene>
<feature type="compositionally biased region" description="Polar residues" evidence="1">
    <location>
        <begin position="123"/>
        <end position="132"/>
    </location>
</feature>
<organism evidence="3 4">
    <name type="scientific">Madurella fahalii</name>
    <dbReference type="NCBI Taxonomy" id="1157608"/>
    <lineage>
        <taxon>Eukaryota</taxon>
        <taxon>Fungi</taxon>
        <taxon>Dikarya</taxon>
        <taxon>Ascomycota</taxon>
        <taxon>Pezizomycotina</taxon>
        <taxon>Sordariomycetes</taxon>
        <taxon>Sordariomycetidae</taxon>
        <taxon>Sordariales</taxon>
        <taxon>Sordariales incertae sedis</taxon>
        <taxon>Madurella</taxon>
    </lineage>
</organism>
<sequence length="372" mass="40100">MPPKAAAGADGIERKQPTAQEAYLFFTIIKNMKGKPEVDWNAVAADNGFKNAETAKVRYGQIKRKLGVDNWAANNSKAKEDDAGGDAGPAIPSTPTPSRGKKAAAGPSTPTAGTGAGVKKRTSASAKRATNGSGRGRKAKVQLKEEEDEEDANMMDHDNSISPKNGNESESPIKIEANSNTNNHLAPEFIDFPAQLDARVLERRAVLVKCGGAWMVTPVMPEIHAQWLARLPAQLQSQFYIQAEYHSQSKNNSGKSDSAGIHQQIMRESFEAAGPVNTQAAVARNGGVRPMSGTNIHIPMDTAIQTGYMPRDAAAGSSGNNENSGNGYQQEHIDLNSIPMHPAYLEQLQREQELRDQQELFGNDGSAFDAWH</sequence>
<feature type="compositionally biased region" description="Polar residues" evidence="1">
    <location>
        <begin position="160"/>
        <end position="170"/>
    </location>
</feature>
<dbReference type="Proteomes" id="UP001628179">
    <property type="component" value="Unassembled WGS sequence"/>
</dbReference>
<protein>
    <recommendedName>
        <fullName evidence="2">Myb-like DNA-binding domain-containing protein</fullName>
    </recommendedName>
</protein>
<feature type="compositionally biased region" description="Low complexity" evidence="1">
    <location>
        <begin position="103"/>
        <end position="113"/>
    </location>
</feature>